<evidence type="ECO:0000256" key="5">
    <source>
        <dbReference type="ARBA" id="ARBA00022927"/>
    </source>
</evidence>
<gene>
    <name evidence="9" type="primary">COG7</name>
</gene>
<dbReference type="Proteomes" id="UP000694563">
    <property type="component" value="Chromosome 16"/>
</dbReference>
<accession>A0A8C3VGH1</accession>
<reference evidence="9" key="2">
    <citation type="submission" date="2025-08" db="UniProtKB">
        <authorList>
            <consortium name="Ensembl"/>
        </authorList>
    </citation>
    <scope>IDENTIFICATION</scope>
</reference>
<reference evidence="9" key="3">
    <citation type="submission" date="2025-09" db="UniProtKB">
        <authorList>
            <consortium name="Ensembl"/>
        </authorList>
    </citation>
    <scope>IDENTIFICATION</scope>
</reference>
<dbReference type="InterPro" id="IPR019335">
    <property type="entry name" value="COG7"/>
</dbReference>
<proteinExistence type="inferred from homology"/>
<dbReference type="GO" id="GO:0000139">
    <property type="term" value="C:Golgi membrane"/>
    <property type="evidence" value="ECO:0007669"/>
    <property type="project" value="UniProtKB-SubCell"/>
</dbReference>
<evidence type="ECO:0000256" key="6">
    <source>
        <dbReference type="ARBA" id="ARBA00023034"/>
    </source>
</evidence>
<keyword evidence="5" id="KW-0653">Protein transport</keyword>
<dbReference type="PANTHER" id="PTHR21443:SF0">
    <property type="entry name" value="CONSERVED OLIGOMERIC GOLGI COMPLEX SUBUNIT 7"/>
    <property type="match status" value="1"/>
</dbReference>
<evidence type="ECO:0000256" key="1">
    <source>
        <dbReference type="ARBA" id="ARBA00004395"/>
    </source>
</evidence>
<comment type="similarity">
    <text evidence="2">Belongs to the COG7 family.</text>
</comment>
<dbReference type="AlphaFoldDB" id="A0A8C3VGH1"/>
<evidence type="ECO:0000256" key="3">
    <source>
        <dbReference type="ARBA" id="ARBA00020984"/>
    </source>
</evidence>
<evidence type="ECO:0000313" key="10">
    <source>
        <dbReference type="Proteomes" id="UP000694563"/>
    </source>
</evidence>
<dbReference type="GO" id="GO:0007030">
    <property type="term" value="P:Golgi organization"/>
    <property type="evidence" value="ECO:0007669"/>
    <property type="project" value="TreeGrafter"/>
</dbReference>
<keyword evidence="6" id="KW-0333">Golgi apparatus</keyword>
<keyword evidence="10" id="KW-1185">Reference proteome</keyword>
<reference evidence="9" key="1">
    <citation type="submission" date="2020-10" db="EMBL/GenBank/DDBJ databases">
        <title>Catharus ustulatus (Swainson's thrush) genome, bCatUst1, primary haplotype v2.</title>
        <authorList>
            <person name="Delmore K."/>
            <person name="Vafadar M."/>
            <person name="Formenti G."/>
            <person name="Chow W."/>
            <person name="Pelan S."/>
            <person name="Howe K."/>
            <person name="Rhie A."/>
            <person name="Mountcastle J."/>
            <person name="Haase B."/>
            <person name="Fedrigo O."/>
            <person name="Jarvis E.D."/>
        </authorList>
    </citation>
    <scope>NUCLEOTIDE SEQUENCE [LARGE SCALE GENOMIC DNA]</scope>
</reference>
<keyword evidence="4" id="KW-0813">Transport</keyword>
<dbReference type="Pfam" id="PF10191">
    <property type="entry name" value="COG7"/>
    <property type="match status" value="1"/>
</dbReference>
<dbReference type="GO" id="GO:0017119">
    <property type="term" value="C:Golgi transport complex"/>
    <property type="evidence" value="ECO:0007669"/>
    <property type="project" value="InterPro"/>
</dbReference>
<evidence type="ECO:0000256" key="4">
    <source>
        <dbReference type="ARBA" id="ARBA00022448"/>
    </source>
</evidence>
<dbReference type="GO" id="GO:0006890">
    <property type="term" value="P:retrograde vesicle-mediated transport, Golgi to endoplasmic reticulum"/>
    <property type="evidence" value="ECO:0007669"/>
    <property type="project" value="TreeGrafter"/>
</dbReference>
<sequence>MQSSLAMLVDTPDYSEKCVHLEALKNRLEAMASPQIVAAFNSQSVDQAKMFVKVFTEIDRMPQLLAYYYKCHKVQLVAVWQELCQSDLSLHRQLSELYDTLLGTWHSQLQWAAQVFKNPHEIVTVLLIQTLGALVPSIPVCLSTAMERTGQDTKLAQLLELHDASVHFAKGGAEPGEGDGAGGSGVCSIQALSTRVWRPGGGESAHPDQCSALGMNQILLPCGKGKEESTSLISPSL</sequence>
<dbReference type="Ensembl" id="ENSCUST00005026806.1">
    <property type="protein sequence ID" value="ENSCUSP00005025884.1"/>
    <property type="gene ID" value="ENSCUSG00005015982.1"/>
</dbReference>
<dbReference type="PANTHER" id="PTHR21443">
    <property type="entry name" value="CONSERVED OLIGOMERIC GOLGI COMPLEX COMPONENT 7"/>
    <property type="match status" value="1"/>
</dbReference>
<keyword evidence="7" id="KW-0472">Membrane</keyword>
<evidence type="ECO:0000256" key="2">
    <source>
        <dbReference type="ARBA" id="ARBA00005831"/>
    </source>
</evidence>
<evidence type="ECO:0000256" key="8">
    <source>
        <dbReference type="ARBA" id="ARBA00031345"/>
    </source>
</evidence>
<dbReference type="GO" id="GO:0006886">
    <property type="term" value="P:intracellular protein transport"/>
    <property type="evidence" value="ECO:0007669"/>
    <property type="project" value="InterPro"/>
</dbReference>
<comment type="subcellular location">
    <subcellularLocation>
        <location evidence="1">Golgi apparatus membrane</location>
        <topology evidence="1">Peripheral membrane protein</topology>
    </subcellularLocation>
</comment>
<protein>
    <recommendedName>
        <fullName evidence="3">Conserved oligomeric Golgi complex subunit 7</fullName>
    </recommendedName>
    <alternativeName>
        <fullName evidence="8">Component of oligomeric Golgi complex 7</fullName>
    </alternativeName>
</protein>
<name>A0A8C3VGH1_CATUS</name>
<organism evidence="9 10">
    <name type="scientific">Catharus ustulatus</name>
    <name type="common">Russet-backed thrush</name>
    <name type="synonym">Hylocichla ustulatus</name>
    <dbReference type="NCBI Taxonomy" id="91951"/>
    <lineage>
        <taxon>Eukaryota</taxon>
        <taxon>Metazoa</taxon>
        <taxon>Chordata</taxon>
        <taxon>Craniata</taxon>
        <taxon>Vertebrata</taxon>
        <taxon>Euteleostomi</taxon>
        <taxon>Archelosauria</taxon>
        <taxon>Archosauria</taxon>
        <taxon>Dinosauria</taxon>
        <taxon>Saurischia</taxon>
        <taxon>Theropoda</taxon>
        <taxon>Coelurosauria</taxon>
        <taxon>Aves</taxon>
        <taxon>Neognathae</taxon>
        <taxon>Neoaves</taxon>
        <taxon>Telluraves</taxon>
        <taxon>Australaves</taxon>
        <taxon>Passeriformes</taxon>
        <taxon>Turdidae</taxon>
        <taxon>Catharus</taxon>
    </lineage>
</organism>
<evidence type="ECO:0000313" key="9">
    <source>
        <dbReference type="Ensembl" id="ENSCUSP00005025884.1"/>
    </source>
</evidence>
<evidence type="ECO:0000256" key="7">
    <source>
        <dbReference type="ARBA" id="ARBA00023136"/>
    </source>
</evidence>